<sequence>MSVGSKPDNILAYAREIFSNQPFTAFIGAELHSCGSDGVEIYLSIGETLKQQHGFVHGGVLSYMADNAVTFAGGIALGGDAVTSEFKINYLRPAQGSALVARARALHAGKRQSVCQCDVFVICQGVETLCAVAQGTVVAVNS</sequence>
<evidence type="ECO:0000313" key="9">
    <source>
        <dbReference type="EMBL" id="GHD23704.1"/>
    </source>
</evidence>
<dbReference type="Gene3D" id="3.10.129.10">
    <property type="entry name" value="Hotdog Thioesterase"/>
    <property type="match status" value="1"/>
</dbReference>
<dbReference type="InterPro" id="IPR029069">
    <property type="entry name" value="HotDog_dom_sf"/>
</dbReference>
<evidence type="ECO:0000256" key="4">
    <source>
        <dbReference type="ARBA" id="ARBA00038381"/>
    </source>
</evidence>
<dbReference type="Proteomes" id="UP000630142">
    <property type="component" value="Unassembled WGS sequence"/>
</dbReference>
<comment type="catalytic activity">
    <reaction evidence="2">
        <text>a fatty acyl-CoA + H2O = a fatty acid + CoA + H(+)</text>
        <dbReference type="Rhea" id="RHEA:16781"/>
        <dbReference type="ChEBI" id="CHEBI:15377"/>
        <dbReference type="ChEBI" id="CHEBI:15378"/>
        <dbReference type="ChEBI" id="CHEBI:28868"/>
        <dbReference type="ChEBI" id="CHEBI:57287"/>
        <dbReference type="ChEBI" id="CHEBI:77636"/>
        <dbReference type="EC" id="3.1.2.20"/>
    </reaction>
</comment>
<dbReference type="CDD" id="cd03443">
    <property type="entry name" value="PaaI_thioesterase"/>
    <property type="match status" value="1"/>
</dbReference>
<dbReference type="AlphaFoldDB" id="A0A8J3DS12"/>
<evidence type="ECO:0000313" key="10">
    <source>
        <dbReference type="Proteomes" id="UP000630142"/>
    </source>
</evidence>
<dbReference type="PANTHER" id="PTHR43240:SF20">
    <property type="entry name" value="MEDIUM_LONG-CHAIN ACYL-COA THIOESTERASE YIGI"/>
    <property type="match status" value="1"/>
</dbReference>
<dbReference type="GO" id="GO:0047617">
    <property type="term" value="F:fatty acyl-CoA hydrolase activity"/>
    <property type="evidence" value="ECO:0007669"/>
    <property type="project" value="UniProtKB-EC"/>
</dbReference>
<dbReference type="InterPro" id="IPR006683">
    <property type="entry name" value="Thioestr_dom"/>
</dbReference>
<gene>
    <name evidence="9" type="ORF">GCM10016234_39150</name>
</gene>
<evidence type="ECO:0000259" key="8">
    <source>
        <dbReference type="Pfam" id="PF03061"/>
    </source>
</evidence>
<feature type="domain" description="Thioesterase" evidence="8">
    <location>
        <begin position="53"/>
        <end position="120"/>
    </location>
</feature>
<evidence type="ECO:0000256" key="2">
    <source>
        <dbReference type="ARBA" id="ARBA00035880"/>
    </source>
</evidence>
<dbReference type="NCBIfam" id="TIGR00369">
    <property type="entry name" value="unchar_dom_1"/>
    <property type="match status" value="1"/>
</dbReference>
<dbReference type="SUPFAM" id="SSF54637">
    <property type="entry name" value="Thioesterase/thiol ester dehydrase-isomerase"/>
    <property type="match status" value="1"/>
</dbReference>
<evidence type="ECO:0000256" key="3">
    <source>
        <dbReference type="ARBA" id="ARBA00036002"/>
    </source>
</evidence>
<proteinExistence type="inferred from homology"/>
<protein>
    <recommendedName>
        <fullName evidence="6">Medium/long-chain acyl-CoA thioesterase YigI</fullName>
        <ecNumber evidence="5">3.1.2.20</ecNumber>
    </recommendedName>
</protein>
<comment type="catalytic activity">
    <reaction evidence="7">
        <text>a medium-chain fatty acyl-CoA + H2O = a medium-chain fatty acid + CoA + H(+)</text>
        <dbReference type="Rhea" id="RHEA:68184"/>
        <dbReference type="ChEBI" id="CHEBI:15377"/>
        <dbReference type="ChEBI" id="CHEBI:15378"/>
        <dbReference type="ChEBI" id="CHEBI:57287"/>
        <dbReference type="ChEBI" id="CHEBI:59558"/>
        <dbReference type="ChEBI" id="CHEBI:90546"/>
    </reaction>
</comment>
<evidence type="ECO:0000256" key="5">
    <source>
        <dbReference type="ARBA" id="ARBA00038894"/>
    </source>
</evidence>
<comment type="similarity">
    <text evidence="4">Belongs to the YigI thioesterase family.</text>
</comment>
<keyword evidence="1" id="KW-0378">Hydrolase</keyword>
<accession>A0A8J3DS12</accession>
<dbReference type="Pfam" id="PF03061">
    <property type="entry name" value="4HBT"/>
    <property type="match status" value="1"/>
</dbReference>
<comment type="catalytic activity">
    <reaction evidence="3">
        <text>a long-chain fatty acyl-CoA + H2O = a long-chain fatty acid + CoA + H(+)</text>
        <dbReference type="Rhea" id="RHEA:67680"/>
        <dbReference type="ChEBI" id="CHEBI:15377"/>
        <dbReference type="ChEBI" id="CHEBI:15378"/>
        <dbReference type="ChEBI" id="CHEBI:57287"/>
        <dbReference type="ChEBI" id="CHEBI:57560"/>
        <dbReference type="ChEBI" id="CHEBI:83139"/>
    </reaction>
</comment>
<reference evidence="9" key="2">
    <citation type="submission" date="2020-09" db="EMBL/GenBank/DDBJ databases">
        <authorList>
            <person name="Sun Q."/>
            <person name="Kim S."/>
        </authorList>
    </citation>
    <scope>NUCLEOTIDE SEQUENCE</scope>
    <source>
        <strain evidence="9">KCTC 42249</strain>
    </source>
</reference>
<dbReference type="EC" id="3.1.2.20" evidence="5"/>
<comment type="caution">
    <text evidence="9">The sequence shown here is derived from an EMBL/GenBank/DDBJ whole genome shotgun (WGS) entry which is preliminary data.</text>
</comment>
<dbReference type="EMBL" id="BMZQ01000006">
    <property type="protein sequence ID" value="GHD23704.1"/>
    <property type="molecule type" value="Genomic_DNA"/>
</dbReference>
<dbReference type="RefSeq" id="WP_189507334.1">
    <property type="nucleotide sequence ID" value="NZ_BMZQ01000006.1"/>
</dbReference>
<evidence type="ECO:0000256" key="6">
    <source>
        <dbReference type="ARBA" id="ARBA00040062"/>
    </source>
</evidence>
<dbReference type="PANTHER" id="PTHR43240">
    <property type="entry name" value="1,4-DIHYDROXY-2-NAPHTHOYL-COA THIOESTERASE 1"/>
    <property type="match status" value="1"/>
</dbReference>
<evidence type="ECO:0000256" key="1">
    <source>
        <dbReference type="ARBA" id="ARBA00022801"/>
    </source>
</evidence>
<name>A0A8J3DS12_9HYPH</name>
<evidence type="ECO:0000256" key="7">
    <source>
        <dbReference type="ARBA" id="ARBA00048062"/>
    </source>
</evidence>
<keyword evidence="10" id="KW-1185">Reference proteome</keyword>
<reference evidence="9" key="1">
    <citation type="journal article" date="2014" name="Int. J. Syst. Evol. Microbiol.">
        <title>Complete genome sequence of Corynebacterium casei LMG S-19264T (=DSM 44701T), isolated from a smear-ripened cheese.</title>
        <authorList>
            <consortium name="US DOE Joint Genome Institute (JGI-PGF)"/>
            <person name="Walter F."/>
            <person name="Albersmeier A."/>
            <person name="Kalinowski J."/>
            <person name="Ruckert C."/>
        </authorList>
    </citation>
    <scope>NUCLEOTIDE SEQUENCE</scope>
    <source>
        <strain evidence="9">KCTC 42249</strain>
    </source>
</reference>
<dbReference type="InterPro" id="IPR003736">
    <property type="entry name" value="PAAI_dom"/>
</dbReference>
<organism evidence="9 10">
    <name type="scientific">Tianweitania populi</name>
    <dbReference type="NCBI Taxonomy" id="1607949"/>
    <lineage>
        <taxon>Bacteria</taxon>
        <taxon>Pseudomonadati</taxon>
        <taxon>Pseudomonadota</taxon>
        <taxon>Alphaproteobacteria</taxon>
        <taxon>Hyphomicrobiales</taxon>
        <taxon>Phyllobacteriaceae</taxon>
        <taxon>Tianweitania</taxon>
    </lineage>
</organism>